<dbReference type="RefSeq" id="YP_001285698.2">
    <property type="nucleotide sequence ID" value="NC_009543.1"/>
</dbReference>
<dbReference type="KEGG" id="vg:5247096"/>
<sequence>MSMLLLWRRVELVVGLALLLTVAVLAVQVTLARRHAAKVQEQVYTVTADLTAERAHSREVENINKQRRSKDAAVSTALESNQEWADDVLPDDISAQLQLPSGTTRAVPPPL</sequence>
<feature type="region of interest" description="Disordered" evidence="1">
    <location>
        <begin position="56"/>
        <end position="78"/>
    </location>
</feature>
<accession>A5H1N2</accession>
<evidence type="ECO:0000313" key="2">
    <source>
        <dbReference type="EMBL" id="ABK00176.2"/>
    </source>
</evidence>
<keyword evidence="3" id="KW-1185">Reference proteome</keyword>
<dbReference type="Proteomes" id="UP000001433">
    <property type="component" value="Segment"/>
</dbReference>
<name>A5H1N2_9CAUD</name>
<proteinExistence type="predicted"/>
<dbReference type="EMBL" id="DQ777876">
    <property type="protein sequence ID" value="ABK00176.2"/>
    <property type="molecule type" value="Genomic_DNA"/>
</dbReference>
<evidence type="ECO:0000256" key="1">
    <source>
        <dbReference type="SAM" id="MobiDB-lite"/>
    </source>
</evidence>
<dbReference type="GeneID" id="5247096"/>
<dbReference type="OrthoDB" id="28692at10239"/>
<reference evidence="2 3" key="1">
    <citation type="journal article" date="2007" name="BMC Genomics">
        <title>Comparison of genomes of three Xanthomonas oryzae bacteriophages.</title>
        <authorList>
            <person name="Lee C.N."/>
            <person name="Hu R.M."/>
            <person name="Chow T.Y."/>
            <person name="Lin J.W."/>
            <person name="Chen H.Y."/>
            <person name="Tseng Y.H."/>
            <person name="Weng S.F."/>
        </authorList>
    </citation>
    <scope>NUCLEOTIDE SEQUENCE</scope>
</reference>
<protein>
    <submittedName>
        <fullName evidence="2">p29</fullName>
    </submittedName>
</protein>
<evidence type="ECO:0000313" key="3">
    <source>
        <dbReference type="Proteomes" id="UP000001433"/>
    </source>
</evidence>
<organism evidence="2 3">
    <name type="scientific">Xanthomonas phage Xop411</name>
    <dbReference type="NCBI Taxonomy" id="2913975"/>
    <lineage>
        <taxon>Viruses</taxon>
        <taxon>Duplodnaviria</taxon>
        <taxon>Heunggongvirae</taxon>
        <taxon>Uroviricota</taxon>
        <taxon>Caudoviricetes</taxon>
        <taxon>Xipdecavirus</taxon>
        <taxon>Xipdecavirus Xop411</taxon>
    </lineage>
</organism>